<protein>
    <submittedName>
        <fullName evidence="1">Uncharacterized protein</fullName>
    </submittedName>
</protein>
<accession>K1M3T9</accession>
<evidence type="ECO:0000313" key="2">
    <source>
        <dbReference type="Proteomes" id="UP000005147"/>
    </source>
</evidence>
<dbReference type="Proteomes" id="UP000005147">
    <property type="component" value="Unassembled WGS sequence"/>
</dbReference>
<proteinExistence type="predicted"/>
<name>K1M3T9_9LACT</name>
<dbReference type="RefSeq" id="WP_006700676.1">
    <property type="nucleotide sequence ID" value="NZ_JH932300.1"/>
</dbReference>
<keyword evidence="2" id="KW-1185">Reference proteome</keyword>
<reference evidence="1 2" key="1">
    <citation type="submission" date="2012-07" db="EMBL/GenBank/DDBJ databases">
        <title>The Genome Sequence of Facklamia ignava CCUG 37419.</title>
        <authorList>
            <consortium name="The Broad Institute Genome Sequencing Platform"/>
            <person name="Earl A."/>
            <person name="Ward D."/>
            <person name="Feldgarden M."/>
            <person name="Gevers D."/>
            <person name="Huys G."/>
            <person name="Walker B."/>
            <person name="Young S.K."/>
            <person name="Zeng Q."/>
            <person name="Gargeya S."/>
            <person name="Fitzgerald M."/>
            <person name="Haas B."/>
            <person name="Abouelleil A."/>
            <person name="Alvarado L."/>
            <person name="Arachchi H.M."/>
            <person name="Berlin A.M."/>
            <person name="Chapman S.B."/>
            <person name="Goldberg J."/>
            <person name="Griggs A."/>
            <person name="Gujja S."/>
            <person name="Hansen M."/>
            <person name="Howarth C."/>
            <person name="Imamovic A."/>
            <person name="Larimer J."/>
            <person name="McCowen C."/>
            <person name="Montmayeur A."/>
            <person name="Murphy C."/>
            <person name="Neiman D."/>
            <person name="Pearson M."/>
            <person name="Priest M."/>
            <person name="Roberts A."/>
            <person name="Saif S."/>
            <person name="Shea T."/>
            <person name="Sisk P."/>
            <person name="Sykes S."/>
            <person name="Wortman J."/>
            <person name="Nusbaum C."/>
            <person name="Birren B."/>
        </authorList>
    </citation>
    <scope>NUCLEOTIDE SEQUENCE [LARGE SCALE GENOMIC DNA]</scope>
    <source>
        <strain evidence="1 2">CCUG 37419</strain>
    </source>
</reference>
<evidence type="ECO:0000313" key="1">
    <source>
        <dbReference type="EMBL" id="EKB58927.1"/>
    </source>
</evidence>
<dbReference type="AlphaFoldDB" id="K1M3T9"/>
<gene>
    <name evidence="1" type="ORF">HMPREF9707_00005</name>
</gene>
<organism evidence="1 2">
    <name type="scientific">Falseniella ignava CCUG 37419</name>
    <dbReference type="NCBI Taxonomy" id="883112"/>
    <lineage>
        <taxon>Bacteria</taxon>
        <taxon>Bacillati</taxon>
        <taxon>Bacillota</taxon>
        <taxon>Bacilli</taxon>
        <taxon>Lactobacillales</taxon>
        <taxon>Aerococcaceae</taxon>
        <taxon>Falseniella</taxon>
    </lineage>
</organism>
<dbReference type="EMBL" id="AGZE01000001">
    <property type="protein sequence ID" value="EKB58927.1"/>
    <property type="molecule type" value="Genomic_DNA"/>
</dbReference>
<comment type="caution">
    <text evidence="1">The sequence shown here is derived from an EMBL/GenBank/DDBJ whole genome shotgun (WGS) entry which is preliminary data.</text>
</comment>
<dbReference type="HOGENOM" id="CLU_2408906_0_0_9"/>
<sequence length="92" mass="10415">MIPTMRLTDYELDDSIDVLDVILEYPTGGYTDEIELPDGIHAVCRYQVDKNDILNRIEIINPTAFIESPETDNVEIQGCNVKQLISELSAEE</sequence>